<dbReference type="OrthoDB" id="1187827at2"/>
<comment type="caution">
    <text evidence="1">The sequence shown here is derived from an EMBL/GenBank/DDBJ whole genome shotgun (WGS) entry which is preliminary data.</text>
</comment>
<dbReference type="Proteomes" id="UP000256429">
    <property type="component" value="Unassembled WGS sequence"/>
</dbReference>
<accession>A0A3D9S2H8</accession>
<sequence>MIQKDFFKEKSAHYKSKSGSLYYYTKEGVYRYSNHWGRVANCRWSIEEIEDYKNQNYYVGYANWEDFFKLNSVEKVFYLKVDIEKGISKILKENKSDNDSKYLMSLEFAFKRQKEIKSLFKNYKWAKYYNEDINVLRSDLIKKLINSNKTLQELKLNLKKSLFEKP</sequence>
<protein>
    <submittedName>
        <fullName evidence="1">Uncharacterized protein</fullName>
    </submittedName>
</protein>
<evidence type="ECO:0000313" key="1">
    <source>
        <dbReference type="EMBL" id="REE82842.1"/>
    </source>
</evidence>
<evidence type="ECO:0000313" key="2">
    <source>
        <dbReference type="Proteomes" id="UP000256429"/>
    </source>
</evidence>
<proteinExistence type="predicted"/>
<dbReference type="EMBL" id="QTTQ01000009">
    <property type="protein sequence ID" value="REE82842.1"/>
    <property type="molecule type" value="Genomic_DNA"/>
</dbReference>
<name>A0A3D9S2H8_9FLAO</name>
<dbReference type="RefSeq" id="WP_115877546.1">
    <property type="nucleotide sequence ID" value="NZ_QTTQ01000009.1"/>
</dbReference>
<dbReference type="AlphaFoldDB" id="A0A3D9S2H8"/>
<keyword evidence="2" id="KW-1185">Reference proteome</keyword>
<gene>
    <name evidence="1" type="ORF">BX611_0117</name>
</gene>
<organism evidence="1 2">
    <name type="scientific">Lutibacter oceani</name>
    <dbReference type="NCBI Taxonomy" id="1853311"/>
    <lineage>
        <taxon>Bacteria</taxon>
        <taxon>Pseudomonadati</taxon>
        <taxon>Bacteroidota</taxon>
        <taxon>Flavobacteriia</taxon>
        <taxon>Flavobacteriales</taxon>
        <taxon>Flavobacteriaceae</taxon>
        <taxon>Lutibacter</taxon>
    </lineage>
</organism>
<reference evidence="1 2" key="1">
    <citation type="submission" date="2018-08" db="EMBL/GenBank/DDBJ databases">
        <title>Genomic Encyclopedia of Type Strains, Phase III (KMG-III): the genomes of soil and plant-associated and newly described type strains.</title>
        <authorList>
            <person name="Whitman W."/>
        </authorList>
    </citation>
    <scope>NUCLEOTIDE SEQUENCE [LARGE SCALE GENOMIC DNA]</scope>
    <source>
        <strain evidence="1 2">325-5</strain>
    </source>
</reference>